<dbReference type="PANTHER" id="PTHR19338:SF63">
    <property type="entry name" value="NB-ARC DOMAIN-CONTAINING PROTEIN"/>
    <property type="match status" value="1"/>
</dbReference>
<evidence type="ECO:0000256" key="5">
    <source>
        <dbReference type="ARBA" id="ARBA00022821"/>
    </source>
</evidence>
<evidence type="ECO:0000313" key="7">
    <source>
        <dbReference type="EMBL" id="EMS49609.1"/>
    </source>
</evidence>
<dbReference type="InterPro" id="IPR041118">
    <property type="entry name" value="Rx_N"/>
</dbReference>
<dbReference type="GO" id="GO:0000166">
    <property type="term" value="F:nucleotide binding"/>
    <property type="evidence" value="ECO:0007669"/>
    <property type="project" value="UniProtKB-KW"/>
</dbReference>
<evidence type="ECO:0000256" key="2">
    <source>
        <dbReference type="ARBA" id="ARBA00022614"/>
    </source>
</evidence>
<evidence type="ECO:0000256" key="3">
    <source>
        <dbReference type="ARBA" id="ARBA00022737"/>
    </source>
</evidence>
<dbReference type="OMA" id="HIREMAY"/>
<protein>
    <recommendedName>
        <fullName evidence="6">Disease resistance N-terminal domain-containing protein</fullName>
    </recommendedName>
</protein>
<feature type="domain" description="Disease resistance N-terminal" evidence="6">
    <location>
        <begin position="12"/>
        <end position="100"/>
    </location>
</feature>
<accession>M7ZNH4</accession>
<dbReference type="CDD" id="cd14798">
    <property type="entry name" value="RX-CC_like"/>
    <property type="match status" value="1"/>
</dbReference>
<keyword evidence="5" id="KW-0611">Plant defense</keyword>
<evidence type="ECO:0000256" key="1">
    <source>
        <dbReference type="ARBA" id="ARBA00008894"/>
    </source>
</evidence>
<keyword evidence="2" id="KW-0433">Leucine-rich repeat</keyword>
<sequence length="167" mass="19354">MAAEIVSATMGVVNPLIGKLTELLGEEYRKLTGVRRQAMFLKDELSSMKALLDKLELVDKLDPQAKDWRDHVREMSYDMENCIDDFMHDLEGADGKKGFVRKMAQRLRRLGRRHQIANQIEELKIRAIEENARRQRKREASLCSGHRTLGHLVPDDQASELHVTWCW</sequence>
<evidence type="ECO:0000256" key="4">
    <source>
        <dbReference type="ARBA" id="ARBA00022741"/>
    </source>
</evidence>
<dbReference type="GO" id="GO:0006952">
    <property type="term" value="P:defense response"/>
    <property type="evidence" value="ECO:0007669"/>
    <property type="project" value="UniProtKB-KW"/>
</dbReference>
<comment type="similarity">
    <text evidence="1">Belongs to the disease resistance NB-LRR family.</text>
</comment>
<reference evidence="7" key="1">
    <citation type="journal article" date="2013" name="Nature">
        <title>Draft genome of the wheat A-genome progenitor Triticum urartu.</title>
        <authorList>
            <person name="Ling H.Q."/>
            <person name="Zhao S."/>
            <person name="Liu D."/>
            <person name="Wang J."/>
            <person name="Sun H."/>
            <person name="Zhang C."/>
            <person name="Fan H."/>
            <person name="Li D."/>
            <person name="Dong L."/>
            <person name="Tao Y."/>
            <person name="Gao C."/>
            <person name="Wu H."/>
            <person name="Li Y."/>
            <person name="Cui Y."/>
            <person name="Guo X."/>
            <person name="Zheng S."/>
            <person name="Wang B."/>
            <person name="Yu K."/>
            <person name="Liang Q."/>
            <person name="Yang W."/>
            <person name="Lou X."/>
            <person name="Chen J."/>
            <person name="Feng M."/>
            <person name="Jian J."/>
            <person name="Zhang X."/>
            <person name="Luo G."/>
            <person name="Jiang Y."/>
            <person name="Liu J."/>
            <person name="Wang Z."/>
            <person name="Sha Y."/>
            <person name="Zhang B."/>
            <person name="Wu H."/>
            <person name="Tang D."/>
            <person name="Shen Q."/>
            <person name="Xue P."/>
            <person name="Zou S."/>
            <person name="Wang X."/>
            <person name="Liu X."/>
            <person name="Wang F."/>
            <person name="Yang Y."/>
            <person name="An X."/>
            <person name="Dong Z."/>
            <person name="Zhang K."/>
            <person name="Zhang X."/>
            <person name="Luo M.C."/>
            <person name="Dvorak J."/>
            <person name="Tong Y."/>
            <person name="Wang J."/>
            <person name="Yang H."/>
            <person name="Li Z."/>
            <person name="Wang D."/>
            <person name="Zhang A."/>
            <person name="Wang J."/>
        </authorList>
    </citation>
    <scope>NUCLEOTIDE SEQUENCE</scope>
</reference>
<proteinExistence type="inferred from homology"/>
<dbReference type="InterPro" id="IPR038005">
    <property type="entry name" value="RX-like_CC"/>
</dbReference>
<gene>
    <name evidence="7" type="ORF">TRIUR3_27147</name>
</gene>
<dbReference type="eggNOG" id="KOG4658">
    <property type="taxonomic scope" value="Eukaryota"/>
</dbReference>
<dbReference type="Gene3D" id="1.20.5.4130">
    <property type="match status" value="1"/>
</dbReference>
<evidence type="ECO:0000259" key="6">
    <source>
        <dbReference type="Pfam" id="PF18052"/>
    </source>
</evidence>
<name>M7ZNH4_TRIUA</name>
<keyword evidence="3" id="KW-0677">Repeat</keyword>
<dbReference type="EMBL" id="KD241162">
    <property type="protein sequence ID" value="EMS49609.1"/>
    <property type="molecule type" value="Genomic_DNA"/>
</dbReference>
<dbReference type="AlphaFoldDB" id="M7ZNH4"/>
<dbReference type="STRING" id="4572.M7ZNH4"/>
<organism evidence="7">
    <name type="scientific">Triticum urartu</name>
    <name type="common">Red wild einkorn</name>
    <name type="synonym">Crithodium urartu</name>
    <dbReference type="NCBI Taxonomy" id="4572"/>
    <lineage>
        <taxon>Eukaryota</taxon>
        <taxon>Viridiplantae</taxon>
        <taxon>Streptophyta</taxon>
        <taxon>Embryophyta</taxon>
        <taxon>Tracheophyta</taxon>
        <taxon>Spermatophyta</taxon>
        <taxon>Magnoliopsida</taxon>
        <taxon>Liliopsida</taxon>
        <taxon>Poales</taxon>
        <taxon>Poaceae</taxon>
        <taxon>BOP clade</taxon>
        <taxon>Pooideae</taxon>
        <taxon>Triticodae</taxon>
        <taxon>Triticeae</taxon>
        <taxon>Triticinae</taxon>
        <taxon>Triticum</taxon>
    </lineage>
</organism>
<keyword evidence="4" id="KW-0547">Nucleotide-binding</keyword>
<dbReference type="PANTHER" id="PTHR19338">
    <property type="entry name" value="TRANSLOCASE OF INNER MITOCHONDRIAL MEMBRANE 13 HOMOLOG"/>
    <property type="match status" value="1"/>
</dbReference>
<dbReference type="Pfam" id="PF18052">
    <property type="entry name" value="Rx_N"/>
    <property type="match status" value="1"/>
</dbReference>